<feature type="compositionally biased region" description="Polar residues" evidence="1">
    <location>
        <begin position="26"/>
        <end position="44"/>
    </location>
</feature>
<accession>A0A420YJD6</accession>
<reference evidence="2 3" key="1">
    <citation type="submission" date="2018-08" db="EMBL/GenBank/DDBJ databases">
        <title>Draft genome of the lignicolous fungus Coniochaeta pulveracea.</title>
        <authorList>
            <person name="Borstlap C.J."/>
            <person name="De Witt R.N."/>
            <person name="Botha A."/>
            <person name="Volschenk H."/>
        </authorList>
    </citation>
    <scope>NUCLEOTIDE SEQUENCE [LARGE SCALE GENOMIC DNA]</scope>
    <source>
        <strain evidence="2 3">CAB683</strain>
    </source>
</reference>
<feature type="compositionally biased region" description="Polar residues" evidence="1">
    <location>
        <begin position="104"/>
        <end position="120"/>
    </location>
</feature>
<dbReference type="AlphaFoldDB" id="A0A420YJD6"/>
<protein>
    <submittedName>
        <fullName evidence="2">Uncharacterized protein</fullName>
    </submittedName>
</protein>
<feature type="compositionally biased region" description="Low complexity" evidence="1">
    <location>
        <begin position="1"/>
        <end position="16"/>
    </location>
</feature>
<evidence type="ECO:0000313" key="2">
    <source>
        <dbReference type="EMBL" id="RKU47980.1"/>
    </source>
</evidence>
<proteinExistence type="predicted"/>
<organism evidence="2 3">
    <name type="scientific">Coniochaeta pulveracea</name>
    <dbReference type="NCBI Taxonomy" id="177199"/>
    <lineage>
        <taxon>Eukaryota</taxon>
        <taxon>Fungi</taxon>
        <taxon>Dikarya</taxon>
        <taxon>Ascomycota</taxon>
        <taxon>Pezizomycotina</taxon>
        <taxon>Sordariomycetes</taxon>
        <taxon>Sordariomycetidae</taxon>
        <taxon>Coniochaetales</taxon>
        <taxon>Coniochaetaceae</taxon>
        <taxon>Coniochaeta</taxon>
    </lineage>
</organism>
<name>A0A420YJD6_9PEZI</name>
<gene>
    <name evidence="2" type="ORF">DL546_004672</name>
</gene>
<keyword evidence="3" id="KW-1185">Reference proteome</keyword>
<evidence type="ECO:0000256" key="1">
    <source>
        <dbReference type="SAM" id="MobiDB-lite"/>
    </source>
</evidence>
<comment type="caution">
    <text evidence="2">The sequence shown here is derived from an EMBL/GenBank/DDBJ whole genome shotgun (WGS) entry which is preliminary data.</text>
</comment>
<evidence type="ECO:0000313" key="3">
    <source>
        <dbReference type="Proteomes" id="UP000275385"/>
    </source>
</evidence>
<feature type="region of interest" description="Disordered" evidence="1">
    <location>
        <begin position="1"/>
        <end position="52"/>
    </location>
</feature>
<dbReference type="EMBL" id="QVQW01000006">
    <property type="protein sequence ID" value="RKU47980.1"/>
    <property type="molecule type" value="Genomic_DNA"/>
</dbReference>
<feature type="region of interest" description="Disordered" evidence="1">
    <location>
        <begin position="104"/>
        <end position="159"/>
    </location>
</feature>
<feature type="compositionally biased region" description="Low complexity" evidence="1">
    <location>
        <begin position="134"/>
        <end position="146"/>
    </location>
</feature>
<sequence>MAPARNSSTSGRSTGSQPTDAGRMTPENTSSGVSIMSGLTTSGPDHQGASGMSLAIERFRDDNTDAPFVPTTCVGRTNDPLAAVHARYEGRDMAARLDVILRPFTTTHDANENDASSGASDTDDEAYPPIRTPTTEASDTDSLLSLSDDEEPTKAEPTA</sequence>
<dbReference type="Proteomes" id="UP000275385">
    <property type="component" value="Unassembled WGS sequence"/>
</dbReference>